<proteinExistence type="predicted"/>
<dbReference type="InterPro" id="IPR036691">
    <property type="entry name" value="Endo/exonu/phosph_ase_sf"/>
</dbReference>
<reference evidence="4" key="1">
    <citation type="journal article" date="2019" name="Int. J. Syst. Evol. Microbiol.">
        <title>The Global Catalogue of Microorganisms (GCM) 10K type strain sequencing project: providing services to taxonomists for standard genome sequencing and annotation.</title>
        <authorList>
            <consortium name="The Broad Institute Genomics Platform"/>
            <consortium name="The Broad Institute Genome Sequencing Center for Infectious Disease"/>
            <person name="Wu L."/>
            <person name="Ma J."/>
        </authorList>
    </citation>
    <scope>NUCLEOTIDE SEQUENCE [LARGE SCALE GENOMIC DNA]</scope>
    <source>
        <strain evidence="4">JCM 17810</strain>
    </source>
</reference>
<gene>
    <name evidence="3" type="ORF">GCM10023169_32350</name>
</gene>
<evidence type="ECO:0000313" key="3">
    <source>
        <dbReference type="EMBL" id="GAA4429739.1"/>
    </source>
</evidence>
<feature type="compositionally biased region" description="Low complexity" evidence="1">
    <location>
        <begin position="309"/>
        <end position="319"/>
    </location>
</feature>
<name>A0ABP8LI35_9MICO</name>
<evidence type="ECO:0000259" key="2">
    <source>
        <dbReference type="Pfam" id="PF03372"/>
    </source>
</evidence>
<dbReference type="PANTHER" id="PTHR14859:SF1">
    <property type="entry name" value="PGAP2-INTERACTING PROTEIN"/>
    <property type="match status" value="1"/>
</dbReference>
<keyword evidence="3" id="KW-0378">Hydrolase</keyword>
<dbReference type="InterPro" id="IPR005135">
    <property type="entry name" value="Endo/exonuclease/phosphatase"/>
</dbReference>
<feature type="compositionally biased region" description="Low complexity" evidence="1">
    <location>
        <begin position="288"/>
        <end position="300"/>
    </location>
</feature>
<keyword evidence="3" id="KW-0540">Nuclease</keyword>
<dbReference type="Proteomes" id="UP001500622">
    <property type="component" value="Unassembled WGS sequence"/>
</dbReference>
<keyword evidence="4" id="KW-1185">Reference proteome</keyword>
<dbReference type="RefSeq" id="WP_345217403.1">
    <property type="nucleotide sequence ID" value="NZ_BAABGN010000013.1"/>
</dbReference>
<dbReference type="Gene3D" id="3.60.10.10">
    <property type="entry name" value="Endonuclease/exonuclease/phosphatase"/>
    <property type="match status" value="1"/>
</dbReference>
<keyword evidence="3" id="KW-0255">Endonuclease</keyword>
<evidence type="ECO:0000256" key="1">
    <source>
        <dbReference type="SAM" id="MobiDB-lite"/>
    </source>
</evidence>
<dbReference type="Pfam" id="PF03372">
    <property type="entry name" value="Exo_endo_phos"/>
    <property type="match status" value="1"/>
</dbReference>
<sequence length="319" mass="34351">MRIATFNILHGRSLSDGQVDLDRLADAVRSLDADVLALQEVDRDQPRSHGADLTHVAAEAMGADEHRFVATMSGLPDVWTAATGDEQPESSAYGVSLLSRFPVSSWKVLALPSPQQRVPVTFPDRKRPVLVKDEARTALAARVDTPEGQVTVVGTHLTFIPGWNVAQLRHIMRATRGMPRPFLLMGDLNMAGGEPSRHSGLRPLVTATTFPLTEPTEQLDHILVDGEVRTTEPGHSRNLGMSDHRALSVGVSLGRTAVPQETDGGKVASPSDGAVPATQQPARQQPSTEDAASEEAAVAEAARERPTREQATTEAARRR</sequence>
<dbReference type="GO" id="GO:0004519">
    <property type="term" value="F:endonuclease activity"/>
    <property type="evidence" value="ECO:0007669"/>
    <property type="project" value="UniProtKB-KW"/>
</dbReference>
<dbReference type="InterPro" id="IPR051916">
    <property type="entry name" value="GPI-anchor_lipid_remodeler"/>
</dbReference>
<feature type="region of interest" description="Disordered" evidence="1">
    <location>
        <begin position="257"/>
        <end position="319"/>
    </location>
</feature>
<accession>A0ABP8LI35</accession>
<protein>
    <submittedName>
        <fullName evidence="3">Endonuclease/exonuclease/phosphatase family protein</fullName>
    </submittedName>
</protein>
<organism evidence="3 4">
    <name type="scientific">Georgenia halophila</name>
    <dbReference type="NCBI Taxonomy" id="620889"/>
    <lineage>
        <taxon>Bacteria</taxon>
        <taxon>Bacillati</taxon>
        <taxon>Actinomycetota</taxon>
        <taxon>Actinomycetes</taxon>
        <taxon>Micrococcales</taxon>
        <taxon>Bogoriellaceae</taxon>
        <taxon>Georgenia</taxon>
    </lineage>
</organism>
<feature type="domain" description="Endonuclease/exonuclease/phosphatase" evidence="2">
    <location>
        <begin position="4"/>
        <end position="244"/>
    </location>
</feature>
<dbReference type="SUPFAM" id="SSF56219">
    <property type="entry name" value="DNase I-like"/>
    <property type="match status" value="1"/>
</dbReference>
<comment type="caution">
    <text evidence="3">The sequence shown here is derived from an EMBL/GenBank/DDBJ whole genome shotgun (WGS) entry which is preliminary data.</text>
</comment>
<evidence type="ECO:0000313" key="4">
    <source>
        <dbReference type="Proteomes" id="UP001500622"/>
    </source>
</evidence>
<dbReference type="EMBL" id="BAABGN010000013">
    <property type="protein sequence ID" value="GAA4429739.1"/>
    <property type="molecule type" value="Genomic_DNA"/>
</dbReference>
<feature type="compositionally biased region" description="Polar residues" evidence="1">
    <location>
        <begin position="277"/>
        <end position="287"/>
    </location>
</feature>
<dbReference type="PANTHER" id="PTHR14859">
    <property type="entry name" value="CALCOFLUOR WHITE HYPERSENSITIVE PROTEIN PRECURSOR"/>
    <property type="match status" value="1"/>
</dbReference>